<keyword evidence="2" id="KW-1185">Reference proteome</keyword>
<keyword evidence="1" id="KW-0472">Membrane</keyword>
<reference evidence="3" key="1">
    <citation type="submission" date="2025-08" db="UniProtKB">
        <authorList>
            <consortium name="RefSeq"/>
        </authorList>
    </citation>
    <scope>IDENTIFICATION</scope>
</reference>
<gene>
    <name evidence="3" type="primary">LOC118478361</name>
</gene>
<dbReference type="SUPFAM" id="SSF81321">
    <property type="entry name" value="Family A G protein-coupled receptor-like"/>
    <property type="match status" value="1"/>
</dbReference>
<evidence type="ECO:0000313" key="2">
    <source>
        <dbReference type="Proteomes" id="UP000694888"/>
    </source>
</evidence>
<organism evidence="2 3">
    <name type="scientific">Aplysia californica</name>
    <name type="common">California sea hare</name>
    <dbReference type="NCBI Taxonomy" id="6500"/>
    <lineage>
        <taxon>Eukaryota</taxon>
        <taxon>Metazoa</taxon>
        <taxon>Spiralia</taxon>
        <taxon>Lophotrochozoa</taxon>
        <taxon>Mollusca</taxon>
        <taxon>Gastropoda</taxon>
        <taxon>Heterobranchia</taxon>
        <taxon>Euthyneura</taxon>
        <taxon>Tectipleura</taxon>
        <taxon>Aplysiida</taxon>
        <taxon>Aplysioidea</taxon>
        <taxon>Aplysiidae</taxon>
        <taxon>Aplysia</taxon>
    </lineage>
</organism>
<name>A0ABM1VZ82_APLCA</name>
<keyword evidence="1" id="KW-1133">Transmembrane helix</keyword>
<dbReference type="GeneID" id="118478361"/>
<evidence type="ECO:0000256" key="1">
    <source>
        <dbReference type="SAM" id="Phobius"/>
    </source>
</evidence>
<protein>
    <submittedName>
        <fullName evidence="3">Uncharacterized protein LOC118478361</fullName>
    </submittedName>
</protein>
<dbReference type="RefSeq" id="XP_035827725.1">
    <property type="nucleotide sequence ID" value="XM_035971832.1"/>
</dbReference>
<accession>A0ABM1VZ82</accession>
<proteinExistence type="predicted"/>
<dbReference type="Gene3D" id="1.20.1070.10">
    <property type="entry name" value="Rhodopsin 7-helix transmembrane proteins"/>
    <property type="match status" value="1"/>
</dbReference>
<dbReference type="Proteomes" id="UP000694888">
    <property type="component" value="Unplaced"/>
</dbReference>
<feature type="transmembrane region" description="Helical" evidence="1">
    <location>
        <begin position="90"/>
        <end position="108"/>
    </location>
</feature>
<keyword evidence="1" id="KW-0812">Transmembrane</keyword>
<feature type="transmembrane region" description="Helical" evidence="1">
    <location>
        <begin position="45"/>
        <end position="69"/>
    </location>
</feature>
<evidence type="ECO:0000313" key="3">
    <source>
        <dbReference type="RefSeq" id="XP_035827725.1"/>
    </source>
</evidence>
<sequence>MTTVLKWMVCIDSIMLWTISPHLWLSGAINLDPWWWSPKVCKFHAAYLLSFSMACNWTLVSIACLRFVYVRFPFSAQKICSPMKMTVGQTCVVVSSFLMGPSVFLFSSHDSLFELRPRTRSIDQCAVQVSTKFEFLLD</sequence>